<dbReference type="PROSITE" id="PS50297">
    <property type="entry name" value="ANK_REP_REGION"/>
    <property type="match status" value="2"/>
</dbReference>
<dbReference type="PROSITE" id="PS50088">
    <property type="entry name" value="ANK_REPEAT"/>
    <property type="match status" value="3"/>
</dbReference>
<evidence type="ECO:0008006" key="6">
    <source>
        <dbReference type="Google" id="ProtNLM"/>
    </source>
</evidence>
<dbReference type="Pfam" id="PF13857">
    <property type="entry name" value="Ank_5"/>
    <property type="match status" value="1"/>
</dbReference>
<dbReference type="PRINTS" id="PR01415">
    <property type="entry name" value="ANKYRIN"/>
</dbReference>
<feature type="repeat" description="ANK" evidence="3">
    <location>
        <begin position="132"/>
        <end position="164"/>
    </location>
</feature>
<evidence type="ECO:0000313" key="4">
    <source>
        <dbReference type="EMBL" id="MDQ0466218.1"/>
    </source>
</evidence>
<dbReference type="InterPro" id="IPR002110">
    <property type="entry name" value="Ankyrin_rpt"/>
</dbReference>
<keyword evidence="2 3" id="KW-0040">ANK repeat</keyword>
<feature type="repeat" description="ANK" evidence="3">
    <location>
        <begin position="56"/>
        <end position="88"/>
    </location>
</feature>
<dbReference type="PANTHER" id="PTHR24201">
    <property type="entry name" value="ANK_REP_REGION DOMAIN-CONTAINING PROTEIN"/>
    <property type="match status" value="1"/>
</dbReference>
<name>A0ABU0IW20_9CAUL</name>
<keyword evidence="5" id="KW-1185">Reference proteome</keyword>
<gene>
    <name evidence="4" type="ORF">QO010_004011</name>
</gene>
<reference evidence="4 5" key="1">
    <citation type="submission" date="2023-07" db="EMBL/GenBank/DDBJ databases">
        <title>Genomic Encyclopedia of Type Strains, Phase IV (KMG-IV): sequencing the most valuable type-strain genomes for metagenomic binning, comparative biology and taxonomic classification.</title>
        <authorList>
            <person name="Goeker M."/>
        </authorList>
    </citation>
    <scope>NUCLEOTIDE SEQUENCE [LARGE SCALE GENOMIC DNA]</scope>
    <source>
        <strain evidence="4 5">DSM 18695</strain>
    </source>
</reference>
<evidence type="ECO:0000313" key="5">
    <source>
        <dbReference type="Proteomes" id="UP001228905"/>
    </source>
</evidence>
<dbReference type="Pfam" id="PF12796">
    <property type="entry name" value="Ank_2"/>
    <property type="match status" value="1"/>
</dbReference>
<evidence type="ECO:0000256" key="3">
    <source>
        <dbReference type="PROSITE-ProRule" id="PRU00023"/>
    </source>
</evidence>
<accession>A0ABU0IW20</accession>
<dbReference type="Gene3D" id="1.25.40.20">
    <property type="entry name" value="Ankyrin repeat-containing domain"/>
    <property type="match status" value="1"/>
</dbReference>
<dbReference type="Proteomes" id="UP001228905">
    <property type="component" value="Unassembled WGS sequence"/>
</dbReference>
<dbReference type="InterPro" id="IPR050776">
    <property type="entry name" value="Ank_Repeat/CDKN_Inhibitor"/>
</dbReference>
<evidence type="ECO:0000256" key="2">
    <source>
        <dbReference type="ARBA" id="ARBA00023043"/>
    </source>
</evidence>
<dbReference type="SMART" id="SM00248">
    <property type="entry name" value="ANK"/>
    <property type="match status" value="3"/>
</dbReference>
<evidence type="ECO:0000256" key="1">
    <source>
        <dbReference type="ARBA" id="ARBA00022737"/>
    </source>
</evidence>
<comment type="caution">
    <text evidence="4">The sequence shown here is derived from an EMBL/GenBank/DDBJ whole genome shotgun (WGS) entry which is preliminary data.</text>
</comment>
<dbReference type="SUPFAM" id="SSF48403">
    <property type="entry name" value="Ankyrin repeat"/>
    <property type="match status" value="1"/>
</dbReference>
<feature type="repeat" description="ANK" evidence="3">
    <location>
        <begin position="89"/>
        <end position="131"/>
    </location>
</feature>
<sequence>MALPDLLQAIVDGDGALAERLLAETPGLATAVSRAGATRQDASPHFFQAITHYLYAGDTALHIAAAAYRPEIARTLIGLGASVRAANRRGARPLHYAADGHPDSPGWNPTTQAATIAVLLAAGADPNAADRSGTTPLHRAVRTGCAGAVRALLAGGADPRRDNGRGSTPVKLAEITTGRGGSGSPTARALQAEILELLR</sequence>
<dbReference type="InterPro" id="IPR036770">
    <property type="entry name" value="Ankyrin_rpt-contain_sf"/>
</dbReference>
<dbReference type="RefSeq" id="WP_307352157.1">
    <property type="nucleotide sequence ID" value="NZ_JAUSVS010000010.1"/>
</dbReference>
<dbReference type="EMBL" id="JAUSVS010000010">
    <property type="protein sequence ID" value="MDQ0466218.1"/>
    <property type="molecule type" value="Genomic_DNA"/>
</dbReference>
<organism evidence="4 5">
    <name type="scientific">Caulobacter ginsengisoli</name>
    <dbReference type="NCBI Taxonomy" id="400775"/>
    <lineage>
        <taxon>Bacteria</taxon>
        <taxon>Pseudomonadati</taxon>
        <taxon>Pseudomonadota</taxon>
        <taxon>Alphaproteobacteria</taxon>
        <taxon>Caulobacterales</taxon>
        <taxon>Caulobacteraceae</taxon>
        <taxon>Caulobacter</taxon>
    </lineage>
</organism>
<keyword evidence="1" id="KW-0677">Repeat</keyword>
<proteinExistence type="predicted"/>
<protein>
    <recommendedName>
        <fullName evidence="6">Ankyrin repeat domain-containing protein</fullName>
    </recommendedName>
</protein>